<dbReference type="InterPro" id="IPR035682">
    <property type="entry name" value="PhnP_MBL"/>
</dbReference>
<gene>
    <name evidence="2" type="primary">phnP</name>
    <name evidence="2" type="ORF">EOE65_16475</name>
</gene>
<protein>
    <submittedName>
        <fullName evidence="2">Phosphonate metabolism protein PhnP</fullName>
        <ecNumber evidence="2">3.1.4.55</ecNumber>
    </submittedName>
</protein>
<dbReference type="NCBIfam" id="TIGR03307">
    <property type="entry name" value="PhnP"/>
    <property type="match status" value="1"/>
</dbReference>
<dbReference type="GO" id="GO:0019700">
    <property type="term" value="P:organic phosphonate catabolic process"/>
    <property type="evidence" value="ECO:0007669"/>
    <property type="project" value="InterPro"/>
</dbReference>
<dbReference type="Pfam" id="PF12706">
    <property type="entry name" value="Lactamase_B_2"/>
    <property type="match status" value="1"/>
</dbReference>
<sequence length="254" mass="28244">MLEFVFLGTGGAAQIPVWGCTCNACQRATKDAAKQRKPASAMLTTPNGNTLVDAGRTDLAELFAPSDIQRIILTHFHMDHVQGLFHLRWGNIDHAIPVFRPNDPKGCDDLYKHPGCLAFQTPLTAFECVEFDLFTATPVPLQHSKPTFGYVIQAKSTRLAYLTDTSGIADETADFLNQTPLDILILDCAEPPRKERPRNHNDLNEALRIAQRLQPKQTFLTHISHTLENWLDENPGSLPANVTLAYDGMRISLN</sequence>
<dbReference type="AlphaFoldDB" id="A0A437Q4C6"/>
<feature type="domain" description="Metallo-beta-lactamase" evidence="1">
    <location>
        <begin position="65"/>
        <end position="223"/>
    </location>
</feature>
<dbReference type="PANTHER" id="PTHR42663:SF6">
    <property type="entry name" value="HYDROLASE C777.06C-RELATED"/>
    <property type="match status" value="1"/>
</dbReference>
<dbReference type="InterPro" id="IPR017693">
    <property type="entry name" value="Phosphonate_metab_PhnP"/>
</dbReference>
<accession>A0A437Q4C6</accession>
<keyword evidence="2" id="KW-0378">Hydrolase</keyword>
<dbReference type="SUPFAM" id="SSF56281">
    <property type="entry name" value="Metallo-hydrolase/oxidoreductase"/>
    <property type="match status" value="1"/>
</dbReference>
<dbReference type="InterPro" id="IPR001279">
    <property type="entry name" value="Metallo-B-lactamas"/>
</dbReference>
<dbReference type="InterPro" id="IPR036866">
    <property type="entry name" value="RibonucZ/Hydroxyglut_hydro"/>
</dbReference>
<dbReference type="CDD" id="cd07736">
    <property type="entry name" value="PhnP-like_MBL-fold"/>
    <property type="match status" value="1"/>
</dbReference>
<proteinExistence type="predicted"/>
<dbReference type="Gene3D" id="3.60.15.10">
    <property type="entry name" value="Ribonuclease Z/Hydroxyacylglutathione hydrolase-like"/>
    <property type="match status" value="1"/>
</dbReference>
<evidence type="ECO:0000313" key="2">
    <source>
        <dbReference type="EMBL" id="RVU29366.1"/>
    </source>
</evidence>
<evidence type="ECO:0000259" key="1">
    <source>
        <dbReference type="Pfam" id="PF12706"/>
    </source>
</evidence>
<comment type="caution">
    <text evidence="2">The sequence shown here is derived from an EMBL/GenBank/DDBJ whole genome shotgun (WGS) entry which is preliminary data.</text>
</comment>
<name>A0A437Q4C6_9GAMM</name>
<dbReference type="EMBL" id="SACQ01000010">
    <property type="protein sequence ID" value="RVU29366.1"/>
    <property type="molecule type" value="Genomic_DNA"/>
</dbReference>
<evidence type="ECO:0000313" key="3">
    <source>
        <dbReference type="Proteomes" id="UP000282818"/>
    </source>
</evidence>
<organism evidence="2 3">
    <name type="scientific">Neptunomonas marina</name>
    <dbReference type="NCBI Taxonomy" id="1815562"/>
    <lineage>
        <taxon>Bacteria</taxon>
        <taxon>Pseudomonadati</taxon>
        <taxon>Pseudomonadota</taxon>
        <taxon>Gammaproteobacteria</taxon>
        <taxon>Oceanospirillales</taxon>
        <taxon>Oceanospirillaceae</taxon>
        <taxon>Neptunomonas</taxon>
    </lineage>
</organism>
<reference evidence="2 3" key="1">
    <citation type="submission" date="2019-01" db="EMBL/GenBank/DDBJ databases">
        <authorList>
            <person name="Chen W.-M."/>
        </authorList>
    </citation>
    <scope>NUCLEOTIDE SEQUENCE [LARGE SCALE GENOMIC DNA]</scope>
    <source>
        <strain evidence="2 3">HPM-16</strain>
    </source>
</reference>
<dbReference type="EC" id="3.1.4.55" evidence="2"/>
<dbReference type="GO" id="GO:0103043">
    <property type="term" value="F:phosphoribosyl 1,2-cyclic phosphate phosphodiesterase activity"/>
    <property type="evidence" value="ECO:0007669"/>
    <property type="project" value="UniProtKB-EC"/>
</dbReference>
<dbReference type="PANTHER" id="PTHR42663">
    <property type="entry name" value="HYDROLASE C777.06C-RELATED-RELATED"/>
    <property type="match status" value="1"/>
</dbReference>
<dbReference type="RefSeq" id="WP_127695766.1">
    <property type="nucleotide sequence ID" value="NZ_SACQ01000010.1"/>
</dbReference>
<dbReference type="Proteomes" id="UP000282818">
    <property type="component" value="Unassembled WGS sequence"/>
</dbReference>
<keyword evidence="3" id="KW-1185">Reference proteome</keyword>